<reference evidence="2 3" key="1">
    <citation type="journal article" date="2010" name="J. Bacteriol.">
        <title>Complete genome sequence of the thermophilic, obligately chemolithoautotrophic hydrogen-oxidizing bacterium Hydrogenobacter thermophilus TK-6.</title>
        <authorList>
            <person name="Arai H."/>
            <person name="Kanbe H."/>
            <person name="Ishii M."/>
            <person name="Igarashi Y."/>
        </authorList>
    </citation>
    <scope>NUCLEOTIDE SEQUENCE [LARGE SCALE GENOMIC DNA]</scope>
    <source>
        <strain evidence="3">DSM 6534 / IAM 12695 / TK-6 [Tokyo]</strain>
    </source>
</reference>
<dbReference type="EMBL" id="AP011112">
    <property type="protein sequence ID" value="BAI70174.1"/>
    <property type="molecule type" value="Genomic_DNA"/>
</dbReference>
<feature type="domain" description="DUF8089" evidence="1">
    <location>
        <begin position="3"/>
        <end position="76"/>
    </location>
</feature>
<dbReference type="Pfam" id="PF26339">
    <property type="entry name" value="DUF8089"/>
    <property type="match status" value="1"/>
</dbReference>
<dbReference type="Proteomes" id="UP000002574">
    <property type="component" value="Chromosome"/>
</dbReference>
<gene>
    <name evidence="2" type="ordered locus">HTH_1729</name>
</gene>
<dbReference type="KEGG" id="hth:HTH_1729"/>
<name>D3DK22_HYDTT</name>
<organism evidence="2 3">
    <name type="scientific">Hydrogenobacter thermophilus (strain DSM 6534 / IAM 12695 / TK-6)</name>
    <dbReference type="NCBI Taxonomy" id="608538"/>
    <lineage>
        <taxon>Bacteria</taxon>
        <taxon>Pseudomonadati</taxon>
        <taxon>Aquificota</taxon>
        <taxon>Aquificia</taxon>
        <taxon>Aquificales</taxon>
        <taxon>Aquificaceae</taxon>
        <taxon>Hydrogenobacter</taxon>
    </lineage>
</organism>
<sequence>MEKLGLYWEKEGEKVTVSFKAYTRKVKSEGEKLHLYLTPLLDRYAILGSTAKISWDETIIPCRIVGKSQKEIILSISQDALSLGKIKIPITKKPPLVFLKMGNLLRPFEMTDMSEDSFTVRVTGYHVIEELTDKTIRFRMILDEHEQIEGEAWLLSLLEDGEGRLKASLSMVPDGEGKAKVRDYLHKTVRRLLLG</sequence>
<evidence type="ECO:0000313" key="3">
    <source>
        <dbReference type="Proteomes" id="UP000002574"/>
    </source>
</evidence>
<dbReference type="KEGG" id="hte:Hydth_1712"/>
<accession>D3DK22</accession>
<dbReference type="STRING" id="608538.HTH_1729"/>
<dbReference type="AlphaFoldDB" id="D3DK22"/>
<protein>
    <recommendedName>
        <fullName evidence="1">DUF8089 domain-containing protein</fullName>
    </recommendedName>
</protein>
<evidence type="ECO:0000259" key="1">
    <source>
        <dbReference type="Pfam" id="PF26339"/>
    </source>
</evidence>
<evidence type="ECO:0000313" key="2">
    <source>
        <dbReference type="EMBL" id="BAI70174.1"/>
    </source>
</evidence>
<keyword evidence="3" id="KW-1185">Reference proteome</keyword>
<dbReference type="InterPro" id="IPR058402">
    <property type="entry name" value="DUF8089"/>
</dbReference>
<proteinExistence type="predicted"/>
<dbReference type="RefSeq" id="WP_012964354.1">
    <property type="nucleotide sequence ID" value="NC_013799.1"/>
</dbReference>